<dbReference type="InterPro" id="IPR018967">
    <property type="entry name" value="FeS-contain_CDGSH-typ"/>
</dbReference>
<keyword evidence="1" id="KW-0001">2Fe-2S</keyword>
<comment type="caution">
    <text evidence="6">The sequence shown here is derived from an EMBL/GenBank/DDBJ whole genome shotgun (WGS) entry which is preliminary data.</text>
</comment>
<dbReference type="Pfam" id="PF06902">
    <property type="entry name" value="Fer4_19"/>
    <property type="match status" value="1"/>
</dbReference>
<keyword evidence="2" id="KW-0479">Metal-binding</keyword>
<dbReference type="RefSeq" id="WP_102067393.1">
    <property type="nucleotide sequence ID" value="NZ_PKQE01000006.1"/>
</dbReference>
<organism evidence="6 7">
    <name type="scientific">Ralstonia pickettii</name>
    <name type="common">Burkholderia pickettii</name>
    <dbReference type="NCBI Taxonomy" id="329"/>
    <lineage>
        <taxon>Bacteria</taxon>
        <taxon>Pseudomonadati</taxon>
        <taxon>Pseudomonadota</taxon>
        <taxon>Betaproteobacteria</taxon>
        <taxon>Burkholderiales</taxon>
        <taxon>Burkholderiaceae</taxon>
        <taxon>Ralstonia</taxon>
    </lineage>
</organism>
<dbReference type="OrthoDB" id="9795032at2"/>
<evidence type="ECO:0000313" key="6">
    <source>
        <dbReference type="EMBL" id="PLC40604.1"/>
    </source>
</evidence>
<dbReference type="PANTHER" id="PTHR46491">
    <property type="entry name" value="CDGSH IRON SULFUR DOMAIN PROTEIN HOMOLOG"/>
    <property type="match status" value="1"/>
</dbReference>
<evidence type="ECO:0000256" key="2">
    <source>
        <dbReference type="ARBA" id="ARBA00022723"/>
    </source>
</evidence>
<sequence length="218" mass="23524">MPIETVVGEEATIHFDASRCIHSRTCVLSHPDVFMPNVEGKWINPDAQPAGELMHIARLCPSGAISVVPHTSLFGSRVTDSNDIPLVNTVRIRENGPLAIEAELVLQGKDQSIPRVTLCRCGESKRKPFCDGSHVEAEFVATGEPAKAEFETLSTRNGPLRVDPLLNGPLKFTGNLEIVSGTGRTCNQVKGTHLCRCGASKNKPYCDGSHKIVGFNAP</sequence>
<evidence type="ECO:0000256" key="1">
    <source>
        <dbReference type="ARBA" id="ARBA00022714"/>
    </source>
</evidence>
<dbReference type="GO" id="GO:0046872">
    <property type="term" value="F:metal ion binding"/>
    <property type="evidence" value="ECO:0007669"/>
    <property type="project" value="UniProtKB-KW"/>
</dbReference>
<reference evidence="6 7" key="1">
    <citation type="submission" date="2017-12" db="EMBL/GenBank/DDBJ databases">
        <title>Draft genome sequence of Ralstonia pickettii 52.</title>
        <authorList>
            <person name="Zheng B."/>
        </authorList>
    </citation>
    <scope>NUCLEOTIDE SEQUENCE [LARGE SCALE GENOMIC DNA]</scope>
    <source>
        <strain evidence="6 7">52</strain>
    </source>
</reference>
<dbReference type="EMBL" id="PKQE01000006">
    <property type="protein sequence ID" value="PLC40604.1"/>
    <property type="molecule type" value="Genomic_DNA"/>
</dbReference>
<evidence type="ECO:0000259" key="5">
    <source>
        <dbReference type="SMART" id="SM00704"/>
    </source>
</evidence>
<evidence type="ECO:0000256" key="3">
    <source>
        <dbReference type="ARBA" id="ARBA00023004"/>
    </source>
</evidence>
<feature type="domain" description="Iron-binding zinc finger CDGSH type" evidence="5">
    <location>
        <begin position="95"/>
        <end position="140"/>
    </location>
</feature>
<dbReference type="Gene3D" id="3.40.5.90">
    <property type="entry name" value="CDGSH iron-sulfur domain, mitoNEET-type"/>
    <property type="match status" value="2"/>
</dbReference>
<dbReference type="PANTHER" id="PTHR46491:SF3">
    <property type="entry name" value="CDGSH IRON-SULFUR DOMAIN-CONTAINING PROTEIN 3, MITOCHONDRIAL"/>
    <property type="match status" value="1"/>
</dbReference>
<dbReference type="Pfam" id="PF09360">
    <property type="entry name" value="zf-CDGSH"/>
    <property type="match status" value="2"/>
</dbReference>
<name>A0A2N4TLP5_RALPI</name>
<dbReference type="Proteomes" id="UP000234456">
    <property type="component" value="Unassembled WGS sequence"/>
</dbReference>
<dbReference type="GO" id="GO:0051537">
    <property type="term" value="F:2 iron, 2 sulfur cluster binding"/>
    <property type="evidence" value="ECO:0007669"/>
    <property type="project" value="UniProtKB-KW"/>
</dbReference>
<keyword evidence="4" id="KW-0411">Iron-sulfur</keyword>
<evidence type="ECO:0000313" key="7">
    <source>
        <dbReference type="Proteomes" id="UP000234456"/>
    </source>
</evidence>
<dbReference type="AlphaFoldDB" id="A0A2N4TLP5"/>
<dbReference type="InterPro" id="IPR042216">
    <property type="entry name" value="MitoNEET_CISD"/>
</dbReference>
<evidence type="ECO:0000256" key="4">
    <source>
        <dbReference type="ARBA" id="ARBA00023014"/>
    </source>
</evidence>
<dbReference type="SUPFAM" id="SSF54862">
    <property type="entry name" value="4Fe-4S ferredoxins"/>
    <property type="match status" value="1"/>
</dbReference>
<dbReference type="InterPro" id="IPR010693">
    <property type="entry name" value="Divergent_4Fe-4S_mono-cluster"/>
</dbReference>
<dbReference type="SMART" id="SM00704">
    <property type="entry name" value="ZnF_CDGSH"/>
    <property type="match status" value="2"/>
</dbReference>
<protein>
    <submittedName>
        <fullName evidence="6">Iron-binding protein</fullName>
    </submittedName>
</protein>
<dbReference type="GO" id="GO:0005737">
    <property type="term" value="C:cytoplasm"/>
    <property type="evidence" value="ECO:0007669"/>
    <property type="project" value="UniProtKB-ARBA"/>
</dbReference>
<proteinExistence type="predicted"/>
<dbReference type="InterPro" id="IPR052950">
    <property type="entry name" value="CISD"/>
</dbReference>
<accession>A0A2N4TLP5</accession>
<feature type="domain" description="Iron-binding zinc finger CDGSH type" evidence="5">
    <location>
        <begin position="177"/>
        <end position="216"/>
    </location>
</feature>
<dbReference type="Gene3D" id="3.30.70.20">
    <property type="match status" value="1"/>
</dbReference>
<gene>
    <name evidence="6" type="ORF">C0Q88_22685</name>
</gene>
<keyword evidence="3" id="KW-0408">Iron</keyword>